<dbReference type="InterPro" id="IPR055109">
    <property type="entry name" value="SMCHD1_S5"/>
</dbReference>
<evidence type="ECO:0000259" key="1">
    <source>
        <dbReference type="Pfam" id="PF22899"/>
    </source>
</evidence>
<protein>
    <recommendedName>
        <fullName evidence="1">SMCHD1 ribosomal S5 domain-containing protein</fullName>
    </recommendedName>
</protein>
<feature type="domain" description="SMCHD1 ribosomal S5" evidence="1">
    <location>
        <begin position="107"/>
        <end position="226"/>
    </location>
</feature>
<accession>A0ABN8T3P7</accession>
<reference evidence="2 3" key="1">
    <citation type="submission" date="2022-05" db="EMBL/GenBank/DDBJ databases">
        <authorList>
            <consortium name="Genoscope - CEA"/>
            <person name="William W."/>
        </authorList>
    </citation>
    <scope>NUCLEOTIDE SEQUENCE [LARGE SCALE GENOMIC DNA]</scope>
</reference>
<feature type="non-terminal residue" evidence="2">
    <location>
        <position position="1"/>
    </location>
</feature>
<proteinExistence type="predicted"/>
<dbReference type="Pfam" id="PF22899">
    <property type="entry name" value="SMCHD1_S5"/>
    <property type="match status" value="1"/>
</dbReference>
<dbReference type="InterPro" id="IPR038892">
    <property type="entry name" value="SMCHD1"/>
</dbReference>
<keyword evidence="3" id="KW-1185">Reference proteome</keyword>
<dbReference type="PANTHER" id="PTHR22640:SF2">
    <property type="entry name" value="STRUCTURAL MAINTENANCE OF CHROMOSOMES FLEXIBLE HINGE DOMAIN-CONTAINING PROTEIN 1"/>
    <property type="match status" value="1"/>
</dbReference>
<dbReference type="Proteomes" id="UP001159427">
    <property type="component" value="Unassembled WGS sequence"/>
</dbReference>
<name>A0ABN8T3P7_9CNID</name>
<evidence type="ECO:0000313" key="2">
    <source>
        <dbReference type="EMBL" id="CAH3198953.1"/>
    </source>
</evidence>
<evidence type="ECO:0000313" key="3">
    <source>
        <dbReference type="Proteomes" id="UP001159427"/>
    </source>
</evidence>
<sequence length="319" mass="36082">AGDHSHIPADEESVKKLVQEELRKESFTAVVITGIKQDHIAYMKAHFKHWCRQLAHIYHYYIHGPRGNDEPVGRGTTASPFRNIDIQVVLFEKGKQPKRTELRDINDDMQTQYIRTAASVFEFRAKAENGGVVEGVLRYHPFLYDRETYPTLDGEIPVVETVEEFGEPVEKDSRAPRGNRPVFECYWNGRLIPYTYIDVLEWCQPPKKITIPMECYNSVTGVCFLPCHVGALGRVARISQPWEAGCQKWKLLGITGTQPPLSNAVVNFILRPLLKLPVAAFLSHVHCMASARSTQAINLQPVEHGSLNKILHNDTSLAV</sequence>
<dbReference type="EMBL" id="CALNXI010006201">
    <property type="protein sequence ID" value="CAH3198953.1"/>
    <property type="molecule type" value="Genomic_DNA"/>
</dbReference>
<dbReference type="PANTHER" id="PTHR22640">
    <property type="entry name" value="STRUCTURAL MAINTENANCE OF CHROMOSOMES FLEXIBLE HINGE DOMAIN-CONTAINING PROTEIN 1"/>
    <property type="match status" value="1"/>
</dbReference>
<organism evidence="2 3">
    <name type="scientific">Porites evermanni</name>
    <dbReference type="NCBI Taxonomy" id="104178"/>
    <lineage>
        <taxon>Eukaryota</taxon>
        <taxon>Metazoa</taxon>
        <taxon>Cnidaria</taxon>
        <taxon>Anthozoa</taxon>
        <taxon>Hexacorallia</taxon>
        <taxon>Scleractinia</taxon>
        <taxon>Fungiina</taxon>
        <taxon>Poritidae</taxon>
        <taxon>Porites</taxon>
    </lineage>
</organism>
<comment type="caution">
    <text evidence="2">The sequence shown here is derived from an EMBL/GenBank/DDBJ whole genome shotgun (WGS) entry which is preliminary data.</text>
</comment>
<gene>
    <name evidence="2" type="ORF">PEVE_00037654</name>
</gene>